<dbReference type="AlphaFoldDB" id="A0A022Q4Z4"/>
<evidence type="ECO:0000313" key="8">
    <source>
        <dbReference type="EMBL" id="EYU21580.1"/>
    </source>
</evidence>
<evidence type="ECO:0000313" key="9">
    <source>
        <dbReference type="Proteomes" id="UP000030748"/>
    </source>
</evidence>
<keyword evidence="2 6" id="KW-0408">Iron</keyword>
<evidence type="ECO:0000256" key="2">
    <source>
        <dbReference type="ARBA" id="ARBA00023004"/>
    </source>
</evidence>
<dbReference type="GO" id="GO:0002238">
    <property type="term" value="P:response to molecule of fungal origin"/>
    <property type="evidence" value="ECO:0007669"/>
    <property type="project" value="UniProtKB-ARBA"/>
</dbReference>
<dbReference type="PhylomeDB" id="A0A022Q4Z4"/>
<dbReference type="GO" id="GO:0016706">
    <property type="term" value="F:2-oxoglutarate-dependent dioxygenase activity"/>
    <property type="evidence" value="ECO:0000318"/>
    <property type="project" value="GO_Central"/>
</dbReference>
<dbReference type="InterPro" id="IPR026992">
    <property type="entry name" value="DIOX_N"/>
</dbReference>
<dbReference type="InterPro" id="IPR027443">
    <property type="entry name" value="IPNS-like_sf"/>
</dbReference>
<evidence type="ECO:0000256" key="1">
    <source>
        <dbReference type="ARBA" id="ARBA00022723"/>
    </source>
</evidence>
<dbReference type="Pfam" id="PF03171">
    <property type="entry name" value="2OG-FeII_Oxy"/>
    <property type="match status" value="1"/>
</dbReference>
<keyword evidence="1 6" id="KW-0479">Metal-binding</keyword>
<dbReference type="GO" id="GO:0009805">
    <property type="term" value="P:coumarin biosynthetic process"/>
    <property type="evidence" value="ECO:0007669"/>
    <property type="project" value="UniProtKB-ARBA"/>
</dbReference>
<dbReference type="Gene3D" id="2.60.120.330">
    <property type="entry name" value="B-lactam Antibiotic, Isopenicillin N Synthase, Chain"/>
    <property type="match status" value="1"/>
</dbReference>
<comment type="similarity">
    <text evidence="6">Belongs to the iron/ascorbate-dependent oxidoreductase family.</text>
</comment>
<evidence type="ECO:0000256" key="3">
    <source>
        <dbReference type="ARBA" id="ARBA00054658"/>
    </source>
</evidence>
<dbReference type="Proteomes" id="UP000030748">
    <property type="component" value="Unassembled WGS sequence"/>
</dbReference>
<dbReference type="InterPro" id="IPR050231">
    <property type="entry name" value="Iron_ascorbate_oxido_reductase"/>
</dbReference>
<dbReference type="STRING" id="4155.A0A022Q4Z4"/>
<evidence type="ECO:0000256" key="5">
    <source>
        <dbReference type="ARBA" id="ARBA00076740"/>
    </source>
</evidence>
<dbReference type="OMA" id="AFVELMW"/>
<dbReference type="FunFam" id="2.60.120.330:FF:000017">
    <property type="entry name" value="2-oxoglutarate-dependent dioxygenase DAO"/>
    <property type="match status" value="1"/>
</dbReference>
<dbReference type="EMBL" id="KI632223">
    <property type="protein sequence ID" value="EYU21580.1"/>
    <property type="molecule type" value="Genomic_DNA"/>
</dbReference>
<keyword evidence="6" id="KW-0560">Oxidoreductase</keyword>
<dbReference type="InterPro" id="IPR005123">
    <property type="entry name" value="Oxoglu/Fe-dep_dioxygenase_dom"/>
</dbReference>
<keyword evidence="9" id="KW-1185">Reference proteome</keyword>
<evidence type="ECO:0000256" key="4">
    <source>
        <dbReference type="ARBA" id="ARBA00074102"/>
    </source>
</evidence>
<dbReference type="KEGG" id="egt:105975954"/>
<feature type="domain" description="Fe2OG dioxygenase" evidence="7">
    <location>
        <begin position="158"/>
        <end position="257"/>
    </location>
</feature>
<dbReference type="Pfam" id="PF14226">
    <property type="entry name" value="DIOX_N"/>
    <property type="match status" value="1"/>
</dbReference>
<dbReference type="eggNOG" id="KOG0143">
    <property type="taxonomic scope" value="Eukaryota"/>
</dbReference>
<sequence>MGSESRMKLPVIDFSNLKQETATWESVKTQVSEALAEYGCFEAIFSNPKYSLVNVLQQLFDLPLQTKLLNKSNTTYHGYIGQHAVVPLYESLGISDALVPGNIEAFVELMWSHNGNPTFCESVRSISEELLELNKIVRTMVLENNGIKKYLDEHIDSTNYVVRFQKYDGPKTNETELGLVPHIDMNTLTILFQDDVTGLEMQKKDGDDWIETSPNSFIVMAGESLRAWTNGRVHAPFHRVMMTGDKARYSIGLFAVPKSGYIVTAPKEMVDEEHPLLYKPYDYVEFLNYYYGEASKTSPNALKDYCGVV</sequence>
<dbReference type="PRINTS" id="PR00682">
    <property type="entry name" value="IPNSYNTHASE"/>
</dbReference>
<organism evidence="8 9">
    <name type="scientific">Erythranthe guttata</name>
    <name type="common">Yellow monkey flower</name>
    <name type="synonym">Mimulus guttatus</name>
    <dbReference type="NCBI Taxonomy" id="4155"/>
    <lineage>
        <taxon>Eukaryota</taxon>
        <taxon>Viridiplantae</taxon>
        <taxon>Streptophyta</taxon>
        <taxon>Embryophyta</taxon>
        <taxon>Tracheophyta</taxon>
        <taxon>Spermatophyta</taxon>
        <taxon>Magnoliopsida</taxon>
        <taxon>eudicotyledons</taxon>
        <taxon>Gunneridae</taxon>
        <taxon>Pentapetalae</taxon>
        <taxon>asterids</taxon>
        <taxon>lamiids</taxon>
        <taxon>Lamiales</taxon>
        <taxon>Phrymaceae</taxon>
        <taxon>Erythranthe</taxon>
    </lineage>
</organism>
<dbReference type="InterPro" id="IPR044861">
    <property type="entry name" value="IPNS-like_FE2OG_OXY"/>
</dbReference>
<accession>A0A022Q4Z4</accession>
<dbReference type="SUPFAM" id="SSF51197">
    <property type="entry name" value="Clavaminate synthase-like"/>
    <property type="match status" value="1"/>
</dbReference>
<evidence type="ECO:0000259" key="7">
    <source>
        <dbReference type="PROSITE" id="PS51471"/>
    </source>
</evidence>
<gene>
    <name evidence="8" type="ORF">MIMGU_mgv1a010552mg</name>
</gene>
<dbReference type="OrthoDB" id="288590at2759"/>
<dbReference type="GO" id="GO:0046872">
    <property type="term" value="F:metal ion binding"/>
    <property type="evidence" value="ECO:0007669"/>
    <property type="project" value="UniProtKB-KW"/>
</dbReference>
<dbReference type="PANTHER" id="PTHR47990">
    <property type="entry name" value="2-OXOGLUTARATE (2OG) AND FE(II)-DEPENDENT OXYGENASE SUPERFAMILY PROTEIN-RELATED"/>
    <property type="match status" value="1"/>
</dbReference>
<comment type="function">
    <text evidence="3">2-oxoglutarate-dependent dioxygenase essential for auxin catabolism and maintenance of auxin homeostasis in reproductive organs. Catalyzes the irreversible oxidation of indole-3-acetic acid (IAA) to the biologically inactive 2-oxoindole-3-acetic acid (OxIAA).</text>
</comment>
<evidence type="ECO:0000256" key="6">
    <source>
        <dbReference type="RuleBase" id="RU003682"/>
    </source>
</evidence>
<dbReference type="PROSITE" id="PS51471">
    <property type="entry name" value="FE2OG_OXY"/>
    <property type="match status" value="1"/>
</dbReference>
<protein>
    <recommendedName>
        <fullName evidence="4">2-oxoglutarate-dependent dioxygenase DAO</fullName>
    </recommendedName>
    <alternativeName>
        <fullName evidence="5">Protein DIOXYGENASE FOR AUXIN OXIDATION</fullName>
    </alternativeName>
</protein>
<name>A0A022Q4Z4_ERYGU</name>
<reference evidence="8 9" key="1">
    <citation type="journal article" date="2013" name="Proc. Natl. Acad. Sci. U.S.A.">
        <title>Fine-scale variation in meiotic recombination in Mimulus inferred from population shotgun sequencing.</title>
        <authorList>
            <person name="Hellsten U."/>
            <person name="Wright K.M."/>
            <person name="Jenkins J."/>
            <person name="Shu S."/>
            <person name="Yuan Y."/>
            <person name="Wessler S.R."/>
            <person name="Schmutz J."/>
            <person name="Willis J.H."/>
            <person name="Rokhsar D.S."/>
        </authorList>
    </citation>
    <scope>NUCLEOTIDE SEQUENCE [LARGE SCALE GENOMIC DNA]</scope>
    <source>
        <strain evidence="9">cv. DUN x IM62</strain>
    </source>
</reference>
<proteinExistence type="inferred from homology"/>